<evidence type="ECO:0000256" key="5">
    <source>
        <dbReference type="SAM" id="MobiDB-lite"/>
    </source>
</evidence>
<dbReference type="Proteomes" id="UP000279271">
    <property type="component" value="Unassembled WGS sequence"/>
</dbReference>
<dbReference type="InterPro" id="IPR039272">
    <property type="entry name" value="CLEC16A/TT9"/>
</dbReference>
<dbReference type="InterPro" id="IPR015894">
    <property type="entry name" value="Guanylate-bd_N"/>
</dbReference>
<evidence type="ECO:0000256" key="1">
    <source>
        <dbReference type="ARBA" id="ARBA00022741"/>
    </source>
</evidence>
<dbReference type="GO" id="GO:0005794">
    <property type="term" value="C:Golgi apparatus"/>
    <property type="evidence" value="ECO:0007669"/>
    <property type="project" value="TreeGrafter"/>
</dbReference>
<proteinExistence type="inferred from homology"/>
<name>A0A3M7KSJ3_AUXPR</name>
<feature type="non-terminal residue" evidence="7">
    <location>
        <position position="1"/>
    </location>
</feature>
<reference evidence="8" key="1">
    <citation type="journal article" date="2018" name="Algal Res.">
        <title>Characterization of plant carbon substrate utilization by Auxenochlorella protothecoides.</title>
        <authorList>
            <person name="Vogler B.W."/>
            <person name="Starkenburg S.R."/>
            <person name="Sudasinghe N."/>
            <person name="Schambach J.Y."/>
            <person name="Rollin J.A."/>
            <person name="Pattathil S."/>
            <person name="Barry A.N."/>
        </authorList>
    </citation>
    <scope>NUCLEOTIDE SEQUENCE [LARGE SCALE GENOMIC DNA]</scope>
    <source>
        <strain evidence="8">UTEX 25</strain>
    </source>
</reference>
<organism evidence="7 8">
    <name type="scientific">Auxenochlorella protothecoides</name>
    <name type="common">Green microalga</name>
    <name type="synonym">Chlorella protothecoides</name>
    <dbReference type="NCBI Taxonomy" id="3075"/>
    <lineage>
        <taxon>Eukaryota</taxon>
        <taxon>Viridiplantae</taxon>
        <taxon>Chlorophyta</taxon>
        <taxon>core chlorophytes</taxon>
        <taxon>Trebouxiophyceae</taxon>
        <taxon>Chlorellales</taxon>
        <taxon>Chlorellaceae</taxon>
        <taxon>Auxenochlorella</taxon>
    </lineage>
</organism>
<dbReference type="InterPro" id="IPR030386">
    <property type="entry name" value="G_GB1_RHD3_dom"/>
</dbReference>
<evidence type="ECO:0000256" key="4">
    <source>
        <dbReference type="PROSITE-ProRule" id="PRU01052"/>
    </source>
</evidence>
<dbReference type="PANTHER" id="PTHR21481:SF0">
    <property type="entry name" value="PROTEIN CLEC16A"/>
    <property type="match status" value="1"/>
</dbReference>
<evidence type="ECO:0000256" key="3">
    <source>
        <dbReference type="ARBA" id="ARBA00023134"/>
    </source>
</evidence>
<dbReference type="SUPFAM" id="SSF48340">
    <property type="entry name" value="Interferon-induced guanylate-binding protein 1 (GBP1), C-terminal domain"/>
    <property type="match status" value="1"/>
</dbReference>
<comment type="caution">
    <text evidence="7">The sequence shown here is derived from an EMBL/GenBank/DDBJ whole genome shotgun (WGS) entry which is preliminary data.</text>
</comment>
<evidence type="ECO:0000256" key="2">
    <source>
        <dbReference type="ARBA" id="ARBA00023006"/>
    </source>
</evidence>
<dbReference type="InterPro" id="IPR027417">
    <property type="entry name" value="P-loop_NTPase"/>
</dbReference>
<dbReference type="GO" id="GO:0003924">
    <property type="term" value="F:GTPase activity"/>
    <property type="evidence" value="ECO:0007669"/>
    <property type="project" value="InterPro"/>
</dbReference>
<keyword evidence="3" id="KW-0342">GTP-binding</keyword>
<protein>
    <recommendedName>
        <fullName evidence="6">GB1/RHD3-type G domain-containing protein</fullName>
    </recommendedName>
</protein>
<keyword evidence="1" id="KW-0547">Nucleotide-binding</keyword>
<dbReference type="GO" id="GO:0016197">
    <property type="term" value="P:endosomal transport"/>
    <property type="evidence" value="ECO:0007669"/>
    <property type="project" value="TreeGrafter"/>
</dbReference>
<dbReference type="GO" id="GO:0005770">
    <property type="term" value="C:late endosome"/>
    <property type="evidence" value="ECO:0007669"/>
    <property type="project" value="TreeGrafter"/>
</dbReference>
<dbReference type="InterPro" id="IPR036543">
    <property type="entry name" value="Guanylate-bd_C_sf"/>
</dbReference>
<feature type="non-terminal residue" evidence="7">
    <location>
        <position position="1178"/>
    </location>
</feature>
<dbReference type="GO" id="GO:0005525">
    <property type="term" value="F:GTP binding"/>
    <property type="evidence" value="ECO:0007669"/>
    <property type="project" value="UniProtKB-KW"/>
</dbReference>
<dbReference type="SUPFAM" id="SSF52540">
    <property type="entry name" value="P-loop containing nucleoside triphosphate hydrolases"/>
    <property type="match status" value="1"/>
</dbReference>
<evidence type="ECO:0000313" key="8">
    <source>
        <dbReference type="Proteomes" id="UP000279271"/>
    </source>
</evidence>
<comment type="similarity">
    <text evidence="4">Belongs to the TRAFAC class dynamin-like GTPase superfamily. GB1/RHD3 GTPase family.</text>
</comment>
<dbReference type="GO" id="GO:1901096">
    <property type="term" value="P:regulation of autophagosome maturation"/>
    <property type="evidence" value="ECO:0007669"/>
    <property type="project" value="TreeGrafter"/>
</dbReference>
<dbReference type="Gene3D" id="3.40.50.300">
    <property type="entry name" value="P-loop containing nucleotide triphosphate hydrolases"/>
    <property type="match status" value="1"/>
</dbReference>
<evidence type="ECO:0000313" key="7">
    <source>
        <dbReference type="EMBL" id="RMZ53501.1"/>
    </source>
</evidence>
<evidence type="ECO:0000259" key="6">
    <source>
        <dbReference type="PROSITE" id="PS51715"/>
    </source>
</evidence>
<dbReference type="PANTHER" id="PTHR21481">
    <property type="entry name" value="PROTEIN CLEC16A"/>
    <property type="match status" value="1"/>
</dbReference>
<feature type="compositionally biased region" description="Polar residues" evidence="5">
    <location>
        <begin position="1070"/>
        <end position="1093"/>
    </location>
</feature>
<dbReference type="PROSITE" id="PS51715">
    <property type="entry name" value="G_GB1_RHD3"/>
    <property type="match status" value="1"/>
</dbReference>
<sequence length="1178" mass="126114">FAVVRPVADHSKLELDETGLAVLEGIQGPVSPVVVIGPYRSGKSFLLNQLMGVPCDQGFGVGHSRHTQTKGVWMWGEPAERLDAKGDPVQLLFFDTEGFESTGKADVYDDRIFALSTVISAVLVYNLPEAIRESDLERLSFAVELAKAFYADPAGREPGGLASPPTALEPGAMLWLIQRDFLQGDSLEETLAAALAPVPNPARDPGLTQLNRIRVSLHALARNSSALGLPQPHLDRTALCGLADEELAPGYRAARAALEARVAAAAAPKLVRGRALDGAALARLIRDVVAALNSREIPTAGSLVEYFNRELVQACKGLFVDSLGKLALPASDEALGAAASLARELDREAGARGDANEAASARACDAAEEACEDALEAEARQRLPAARRFRRRHEECLASPPSLSTKYKANPPLPTERLAKAWEREHTRFLADYNARLLNGLTLCSIAGILLFRFVVRVQLGESVAWGAFVFFQVYPRSFLGDASMYDQAWWQGLVLGWEAVASNPFLDLEQGGLPLLGGAVLLLATRRWWKPRAMLALRRWRRRRRGQAAKESAERDLNDDAEAHAPALSHASAGITCGTRVLHLCPCLTPGMAGEHRGFWSSLFSPPPRDRFSLEELSHLHSVLLRNAVVNDGNRDTVVETLRSISELVIWGDQNDPSMVDYFLTNNVLAHFAQILQQRANRRGGVLQTLSILLQNVRTQQTVYYLFSNNHINDIVGMAFDFEDDEVLGYYINLLKTISLRLNEATVQFFFQAGGPGTPASLPLYSEAVKFINHRDGMVRAAVKTLTLNVYAIPLPALHAYLTAPPAAGYLDSLATYLAEQCGELDRRLAAAEAASPAAAGALAACLAEIEDMLSYCNDILATGVEPLSALLLDRLWSVLVGPVLFWPLIQDDVAVAHIATLAHQADQDQQGQGTGGVGGAHARPAPPAPLQRGVVGPLASLYVLERLLFAVLDTPFLSALVGALLGAARAPGAALAQHHSAPPVGGQQQPLPAHLRALLQYEPAAYRGALLGMLHGGEPQLAAAAARLLAALLRSRTLDEGLLEGIGLLPRRRKRQLELLTALTRDSSTTGLDRVASSSGGPPARQQSGSAPASRQASLESAQSAAAGSGAGHAQRMARPSASPLPLPPLTDSAKGDAAQAEVVEALLSQLGHASTPPLALATLSWLLPQLLSDSD</sequence>
<feature type="region of interest" description="Disordered" evidence="5">
    <location>
        <begin position="1070"/>
        <end position="1141"/>
    </location>
</feature>
<feature type="domain" description="GB1/RHD3-type G" evidence="6">
    <location>
        <begin position="27"/>
        <end position="147"/>
    </location>
</feature>
<dbReference type="EMBL" id="QOKY01000197">
    <property type="protein sequence ID" value="RMZ53501.1"/>
    <property type="molecule type" value="Genomic_DNA"/>
</dbReference>
<dbReference type="AlphaFoldDB" id="A0A3M7KSJ3"/>
<dbReference type="GO" id="GO:0007034">
    <property type="term" value="P:vacuolar transport"/>
    <property type="evidence" value="ECO:0007669"/>
    <property type="project" value="TreeGrafter"/>
</dbReference>
<keyword evidence="2" id="KW-0072">Autophagy</keyword>
<dbReference type="Pfam" id="PF02263">
    <property type="entry name" value="GBP"/>
    <property type="match status" value="1"/>
</dbReference>
<dbReference type="Pfam" id="PF09758">
    <property type="entry name" value="FPL"/>
    <property type="match status" value="1"/>
</dbReference>
<accession>A0A3M7KSJ3</accession>
<dbReference type="InterPro" id="IPR019155">
    <property type="entry name" value="CLEC16A/TT9_N"/>
</dbReference>
<dbReference type="GO" id="GO:0006914">
    <property type="term" value="P:autophagy"/>
    <property type="evidence" value="ECO:0007669"/>
    <property type="project" value="UniProtKB-KW"/>
</dbReference>
<feature type="compositionally biased region" description="Low complexity" evidence="5">
    <location>
        <begin position="1095"/>
        <end position="1117"/>
    </location>
</feature>
<gene>
    <name evidence="7" type="ORF">APUTEX25_003323</name>
</gene>